<dbReference type="PANTHER" id="PTHR36852:SF1">
    <property type="entry name" value="PROTEIN GVPL 2"/>
    <property type="match status" value="1"/>
</dbReference>
<dbReference type="EMBL" id="JAPHNL010000233">
    <property type="protein sequence ID" value="MCX3061734.1"/>
    <property type="molecule type" value="Genomic_DNA"/>
</dbReference>
<comment type="similarity">
    <text evidence="3">Belongs to the gas vesicle GvpF/GvpL family.</text>
</comment>
<keyword evidence="6" id="KW-1185">Reference proteome</keyword>
<proteinExistence type="inferred from homology"/>
<comment type="caution">
    <text evidence="5">The sequence shown here is derived from an EMBL/GenBank/DDBJ whole genome shotgun (WGS) entry which is preliminary data.</text>
</comment>
<evidence type="ECO:0000313" key="6">
    <source>
        <dbReference type="Proteomes" id="UP001163064"/>
    </source>
</evidence>
<evidence type="ECO:0000256" key="4">
    <source>
        <dbReference type="SAM" id="MobiDB-lite"/>
    </source>
</evidence>
<keyword evidence="1" id="KW-0304">Gas vesicle</keyword>
<evidence type="ECO:0000256" key="3">
    <source>
        <dbReference type="ARBA" id="ARBA00035643"/>
    </source>
</evidence>
<organism evidence="5 6">
    <name type="scientific">Streptomyces beihaiensis</name>
    <dbReference type="NCBI Taxonomy" id="2984495"/>
    <lineage>
        <taxon>Bacteria</taxon>
        <taxon>Bacillati</taxon>
        <taxon>Actinomycetota</taxon>
        <taxon>Actinomycetes</taxon>
        <taxon>Kitasatosporales</taxon>
        <taxon>Streptomycetaceae</taxon>
        <taxon>Streptomyces</taxon>
    </lineage>
</organism>
<sequence length="249" mass="27506">MTLHLYGIVRADHCGLPPDGGRPGERHAPVRLLTAGELAAAVSDAPAALAPRRRSLSAHHRVVEELSRRGTVLPLPFGSLWPDEEAVLTALEDRAAYYLGQLARLDGKVEYNVKAGHHEEAILHQVLSEDAELRARTQRVDKAGGGTYRQRLELGELLARAVRERERRDTVTVHDTLAPAADEVSRWPESKGWPADISFLVDRARVERFLGLLDSLARSRPQLELRTDGPLPPYSFTGRTHPGGSGRHE</sequence>
<protein>
    <submittedName>
        <fullName evidence="5">GvpL/GvpF family gas vesicle protein</fullName>
    </submittedName>
</protein>
<evidence type="ECO:0000256" key="1">
    <source>
        <dbReference type="ARBA" id="ARBA00022987"/>
    </source>
</evidence>
<dbReference type="PANTHER" id="PTHR36852">
    <property type="entry name" value="PROTEIN GVPL 2"/>
    <property type="match status" value="1"/>
</dbReference>
<name>A0ABT3TXF9_9ACTN</name>
<comment type="subcellular location">
    <subcellularLocation>
        <location evidence="2">Gas vesicle</location>
    </subcellularLocation>
</comment>
<evidence type="ECO:0000256" key="2">
    <source>
        <dbReference type="ARBA" id="ARBA00035108"/>
    </source>
</evidence>
<dbReference type="Proteomes" id="UP001163064">
    <property type="component" value="Unassembled WGS sequence"/>
</dbReference>
<dbReference type="Pfam" id="PF06386">
    <property type="entry name" value="GvpL_GvpF"/>
    <property type="match status" value="1"/>
</dbReference>
<gene>
    <name evidence="5" type="ORF">OFY01_18590</name>
</gene>
<accession>A0ABT3TXF9</accession>
<dbReference type="InterPro" id="IPR009430">
    <property type="entry name" value="GvpL/GvpF"/>
</dbReference>
<reference evidence="5" key="1">
    <citation type="submission" date="2022-10" db="EMBL/GenBank/DDBJ databases">
        <title>Streptomyces beihaiensis sp. nov., a chitin degrading actinobacterium, isolated from shrimp pond soil.</title>
        <authorList>
            <person name="Xie J."/>
            <person name="Shen N."/>
        </authorList>
    </citation>
    <scope>NUCLEOTIDE SEQUENCE</scope>
    <source>
        <strain evidence="5">GXMU-J5</strain>
    </source>
</reference>
<feature type="region of interest" description="Disordered" evidence="4">
    <location>
        <begin position="224"/>
        <end position="249"/>
    </location>
</feature>
<dbReference type="RefSeq" id="WP_266601316.1">
    <property type="nucleotide sequence ID" value="NZ_JAPHNL010000233.1"/>
</dbReference>
<evidence type="ECO:0000313" key="5">
    <source>
        <dbReference type="EMBL" id="MCX3061734.1"/>
    </source>
</evidence>